<reference evidence="2" key="1">
    <citation type="journal article" date="2019" name="Int. J. Syst. Evol. Microbiol.">
        <title>The Global Catalogue of Microorganisms (GCM) 10K type strain sequencing project: providing services to taxonomists for standard genome sequencing and annotation.</title>
        <authorList>
            <consortium name="The Broad Institute Genomics Platform"/>
            <consortium name="The Broad Institute Genome Sequencing Center for Infectious Disease"/>
            <person name="Wu L."/>
            <person name="Ma J."/>
        </authorList>
    </citation>
    <scope>NUCLEOTIDE SEQUENCE [LARGE SCALE GENOMIC DNA]</scope>
    <source>
        <strain evidence="2">JCM 4565</strain>
    </source>
</reference>
<evidence type="ECO:0000313" key="1">
    <source>
        <dbReference type="EMBL" id="GAA0367678.1"/>
    </source>
</evidence>
<dbReference type="SUPFAM" id="SSF53901">
    <property type="entry name" value="Thiolase-like"/>
    <property type="match status" value="1"/>
</dbReference>
<accession>A0ABP3HEA2</accession>
<dbReference type="EMBL" id="BAAABW010000026">
    <property type="protein sequence ID" value="GAA0367678.1"/>
    <property type="molecule type" value="Genomic_DNA"/>
</dbReference>
<sequence>MTHVLPGTRVLGSATVVAEDPAEHSVNKPSFYADPAAWLVAETVDRALADCAEPVLDAADDTGIVVMSAAGSEHTMRAIARSVPRSRVSPLRFAGANPGVLAGLSALRHGLRGPSLLLAMHPDAATPVALTVIDGWLADGQARHVLLAGLEPTAEGQLCRCLVLTGAGADR</sequence>
<evidence type="ECO:0000313" key="2">
    <source>
        <dbReference type="Proteomes" id="UP001500063"/>
    </source>
</evidence>
<gene>
    <name evidence="1" type="ORF">GCM10010319_51980</name>
</gene>
<dbReference type="Proteomes" id="UP001500063">
    <property type="component" value="Unassembled WGS sequence"/>
</dbReference>
<proteinExistence type="predicted"/>
<comment type="caution">
    <text evidence="1">The sequence shown here is derived from an EMBL/GenBank/DDBJ whole genome shotgun (WGS) entry which is preliminary data.</text>
</comment>
<dbReference type="InterPro" id="IPR016039">
    <property type="entry name" value="Thiolase-like"/>
</dbReference>
<organism evidence="1 2">
    <name type="scientific">Streptomyces blastmyceticus</name>
    <dbReference type="NCBI Taxonomy" id="68180"/>
    <lineage>
        <taxon>Bacteria</taxon>
        <taxon>Bacillati</taxon>
        <taxon>Actinomycetota</taxon>
        <taxon>Actinomycetes</taxon>
        <taxon>Kitasatosporales</taxon>
        <taxon>Streptomycetaceae</taxon>
        <taxon>Streptomyces</taxon>
    </lineage>
</organism>
<protein>
    <submittedName>
        <fullName evidence="1">Coronafacic acid synthetase</fullName>
    </submittedName>
</protein>
<keyword evidence="2" id="KW-1185">Reference proteome</keyword>
<name>A0ABP3HEA2_9ACTN</name>
<dbReference type="RefSeq" id="WP_344121419.1">
    <property type="nucleotide sequence ID" value="NZ_BAAABW010000026.1"/>
</dbReference>
<dbReference type="Gene3D" id="3.40.47.10">
    <property type="match status" value="1"/>
</dbReference>